<gene>
    <name evidence="2" type="ORF">BU14_3170s0001</name>
</gene>
<evidence type="ECO:0000256" key="1">
    <source>
        <dbReference type="SAM" id="MobiDB-lite"/>
    </source>
</evidence>
<feature type="region of interest" description="Disordered" evidence="1">
    <location>
        <begin position="176"/>
        <end position="196"/>
    </location>
</feature>
<dbReference type="AlphaFoldDB" id="A0A1X6NHZ4"/>
<dbReference type="Proteomes" id="UP000218209">
    <property type="component" value="Unassembled WGS sequence"/>
</dbReference>
<sequence>MGDHGPPAGAAAKVIDPSTGAFQLLSAAGGGTADGTPVWLHYGWLDNLQLLLFYGFCVRDNAADGVGVALNATALTADDDAGVAMKKEILLGAVPGLGDEHTLTGRRRASGGAAGGAGGATYLPPGLLPSLRLLTASAAALDGVTVGTAAEALAAPAAVAADEARLLATLDGQLGDLEAALPPPPPPGAAGANGVSGGGGGGGGAGAGGWLADAAAVYVGGLRRVLGGARDELRVLAAAAAAREAGA</sequence>
<organism evidence="2 3">
    <name type="scientific">Porphyra umbilicalis</name>
    <name type="common">Purple laver</name>
    <name type="synonym">Red alga</name>
    <dbReference type="NCBI Taxonomy" id="2786"/>
    <lineage>
        <taxon>Eukaryota</taxon>
        <taxon>Rhodophyta</taxon>
        <taxon>Bangiophyceae</taxon>
        <taxon>Bangiales</taxon>
        <taxon>Bangiaceae</taxon>
        <taxon>Porphyra</taxon>
    </lineage>
</organism>
<dbReference type="EMBL" id="KV920863">
    <property type="protein sequence ID" value="OSX68238.1"/>
    <property type="molecule type" value="Genomic_DNA"/>
</dbReference>
<name>A0A1X6NHZ4_PORUM</name>
<accession>A0A1X6NHZ4</accession>
<proteinExistence type="predicted"/>
<evidence type="ECO:0000313" key="2">
    <source>
        <dbReference type="EMBL" id="OSX68238.1"/>
    </source>
</evidence>
<keyword evidence="3" id="KW-1185">Reference proteome</keyword>
<evidence type="ECO:0000313" key="3">
    <source>
        <dbReference type="Proteomes" id="UP000218209"/>
    </source>
</evidence>
<protein>
    <submittedName>
        <fullName evidence="2">Uncharacterized protein</fullName>
    </submittedName>
</protein>
<reference evidence="2 3" key="1">
    <citation type="submission" date="2017-03" db="EMBL/GenBank/DDBJ databases">
        <title>WGS assembly of Porphyra umbilicalis.</title>
        <authorList>
            <person name="Brawley S.H."/>
            <person name="Blouin N.A."/>
            <person name="Ficko-Blean E."/>
            <person name="Wheeler G.L."/>
            <person name="Lohr M."/>
            <person name="Goodson H.V."/>
            <person name="Jenkins J.W."/>
            <person name="Blaby-Haas C.E."/>
            <person name="Helliwell K.E."/>
            <person name="Chan C."/>
            <person name="Marriage T."/>
            <person name="Bhattacharya D."/>
            <person name="Klein A.S."/>
            <person name="Badis Y."/>
            <person name="Brodie J."/>
            <person name="Cao Y."/>
            <person name="Collen J."/>
            <person name="Dittami S.M."/>
            <person name="Gachon C.M."/>
            <person name="Green B.R."/>
            <person name="Karpowicz S."/>
            <person name="Kim J.W."/>
            <person name="Kudahl U."/>
            <person name="Lin S."/>
            <person name="Michel G."/>
            <person name="Mittag M."/>
            <person name="Olson B.J."/>
            <person name="Pangilinan J."/>
            <person name="Peng Y."/>
            <person name="Qiu H."/>
            <person name="Shu S."/>
            <person name="Singer J.T."/>
            <person name="Smith A.G."/>
            <person name="Sprecher B.N."/>
            <person name="Wagner V."/>
            <person name="Wang W."/>
            <person name="Wang Z.-Y."/>
            <person name="Yan J."/>
            <person name="Yarish C."/>
            <person name="Zoeuner-Riek S."/>
            <person name="Zhuang Y."/>
            <person name="Zou Y."/>
            <person name="Lindquist E.A."/>
            <person name="Grimwood J."/>
            <person name="Barry K."/>
            <person name="Rokhsar D.S."/>
            <person name="Schmutz J."/>
            <person name="Stiller J.W."/>
            <person name="Grossman A.R."/>
            <person name="Prochnik S.E."/>
        </authorList>
    </citation>
    <scope>NUCLEOTIDE SEQUENCE [LARGE SCALE GENOMIC DNA]</scope>
    <source>
        <strain evidence="2">4086291</strain>
    </source>
</reference>